<proteinExistence type="predicted"/>
<evidence type="ECO:0000313" key="3">
    <source>
        <dbReference type="Proteomes" id="UP000184203"/>
    </source>
</evidence>
<evidence type="ECO:0000256" key="1">
    <source>
        <dbReference type="SAM" id="MobiDB-lite"/>
    </source>
</evidence>
<accession>A0A1M6ZKG7</accession>
<reference evidence="3" key="1">
    <citation type="submission" date="2016-11" db="EMBL/GenBank/DDBJ databases">
        <authorList>
            <person name="Varghese N."/>
            <person name="Submissions S."/>
        </authorList>
    </citation>
    <scope>NUCLEOTIDE SEQUENCE [LARGE SCALE GENOMIC DNA]</scope>
    <source>
        <strain evidence="3">DX253</strain>
    </source>
</reference>
<feature type="compositionally biased region" description="Polar residues" evidence="1">
    <location>
        <begin position="46"/>
        <end position="56"/>
    </location>
</feature>
<dbReference type="AlphaFoldDB" id="A0A1M6ZKG7"/>
<keyword evidence="3" id="KW-1185">Reference proteome</keyword>
<dbReference type="EMBL" id="FRAN01000006">
    <property type="protein sequence ID" value="SHL30843.1"/>
    <property type="molecule type" value="Genomic_DNA"/>
</dbReference>
<protein>
    <submittedName>
        <fullName evidence="2">Uncharacterized protein</fullName>
    </submittedName>
</protein>
<gene>
    <name evidence="2" type="ORF">SAMN05444342_3475</name>
</gene>
<feature type="region of interest" description="Disordered" evidence="1">
    <location>
        <begin position="19"/>
        <end position="65"/>
    </location>
</feature>
<name>A0A1M6ZKG7_HALPU</name>
<sequence length="65" mass="7170">MHAMYATIHHGYCHQLSSMRHKSHGRYGKDGLTIVDGGMTVRRPKTTNTGSKTQPSARRLGGGFE</sequence>
<evidence type="ECO:0000313" key="2">
    <source>
        <dbReference type="EMBL" id="SHL30843.1"/>
    </source>
</evidence>
<dbReference type="Proteomes" id="UP000184203">
    <property type="component" value="Unassembled WGS sequence"/>
</dbReference>
<organism evidence="2 3">
    <name type="scientific">Haladaptatus paucihalophilus DX253</name>
    <dbReference type="NCBI Taxonomy" id="797209"/>
    <lineage>
        <taxon>Archaea</taxon>
        <taxon>Methanobacteriati</taxon>
        <taxon>Methanobacteriota</taxon>
        <taxon>Stenosarchaea group</taxon>
        <taxon>Halobacteria</taxon>
        <taxon>Halobacteriales</taxon>
        <taxon>Haladaptataceae</taxon>
        <taxon>Haladaptatus</taxon>
    </lineage>
</organism>